<proteinExistence type="predicted"/>
<feature type="region of interest" description="Disordered" evidence="1">
    <location>
        <begin position="1"/>
        <end position="36"/>
    </location>
</feature>
<protein>
    <recommendedName>
        <fullName evidence="4">F-box domain-containing protein</fullName>
    </recommendedName>
</protein>
<name>A0A9P7EN87_9AGAM</name>
<evidence type="ECO:0008006" key="4">
    <source>
        <dbReference type="Google" id="ProtNLM"/>
    </source>
</evidence>
<comment type="caution">
    <text evidence="2">The sequence shown here is derived from an EMBL/GenBank/DDBJ whole genome shotgun (WGS) entry which is preliminary data.</text>
</comment>
<evidence type="ECO:0000313" key="3">
    <source>
        <dbReference type="Proteomes" id="UP000807769"/>
    </source>
</evidence>
<dbReference type="Proteomes" id="UP000807769">
    <property type="component" value="Unassembled WGS sequence"/>
</dbReference>
<sequence length="496" mass="56494">MSQSDSFAEHSSALLSPPTSRGGHSDASDSEASKPLAFKQPPPEILLDILEFALPPTVFLDASLACGPLSAWCLAQRTKKSLILVCKCWREIGTPLLYRKIHFRHIGQVAALLSTLQGNTRLGEMIMDIKMSCHVMSQCFVMFDDALQHILGMSPNATRLSLSMGIRDLIGIRNLLVPSTRQYDLQKCKSLTILSLFFDTCDKDYVKYLTLEHLQEFQITVIWSYLHKLDFLDEIARNWNLPCLCRFTMYEWRPKPSQVSQYLKFLDAHSKRLTTLPITAPLDREYAVEPLLHSQSVQSVLDRCHALEHLALFPLMTEFVGSHEPLLDTQNIQILPDHCSSPMHGRSLSHKTLRWMDIRATWHPSAPDPNVIQVSWKSQCFPQLQAIRLLDWALLRTTGPRLHLVIPPDSVRHHETLQWHFPGVHVQHDAGHIYKRDMDYVSSYGATCAGYESFRNIVNAGVDSMSRDFDYDSDDETFESVSSASLIQHMTARREI</sequence>
<dbReference type="AlphaFoldDB" id="A0A9P7EN87"/>
<dbReference type="EMBL" id="JABBWG010000002">
    <property type="protein sequence ID" value="KAG1825799.1"/>
    <property type="molecule type" value="Genomic_DNA"/>
</dbReference>
<reference evidence="2" key="1">
    <citation type="journal article" date="2020" name="New Phytol.">
        <title>Comparative genomics reveals dynamic genome evolution in host specialist ectomycorrhizal fungi.</title>
        <authorList>
            <person name="Lofgren L.A."/>
            <person name="Nguyen N.H."/>
            <person name="Vilgalys R."/>
            <person name="Ruytinx J."/>
            <person name="Liao H.L."/>
            <person name="Branco S."/>
            <person name="Kuo A."/>
            <person name="LaButti K."/>
            <person name="Lipzen A."/>
            <person name="Andreopoulos W."/>
            <person name="Pangilinan J."/>
            <person name="Riley R."/>
            <person name="Hundley H."/>
            <person name="Na H."/>
            <person name="Barry K."/>
            <person name="Grigoriev I.V."/>
            <person name="Stajich J.E."/>
            <person name="Kennedy P.G."/>
        </authorList>
    </citation>
    <scope>NUCLEOTIDE SEQUENCE</scope>
    <source>
        <strain evidence="2">MN1</strain>
    </source>
</reference>
<evidence type="ECO:0000256" key="1">
    <source>
        <dbReference type="SAM" id="MobiDB-lite"/>
    </source>
</evidence>
<gene>
    <name evidence="2" type="ORF">BJ212DRAFT_1584252</name>
</gene>
<dbReference type="GeneID" id="64636352"/>
<dbReference type="RefSeq" id="XP_041199052.1">
    <property type="nucleotide sequence ID" value="XM_041342336.1"/>
</dbReference>
<organism evidence="2 3">
    <name type="scientific">Suillus subaureus</name>
    <dbReference type="NCBI Taxonomy" id="48587"/>
    <lineage>
        <taxon>Eukaryota</taxon>
        <taxon>Fungi</taxon>
        <taxon>Dikarya</taxon>
        <taxon>Basidiomycota</taxon>
        <taxon>Agaricomycotina</taxon>
        <taxon>Agaricomycetes</taxon>
        <taxon>Agaricomycetidae</taxon>
        <taxon>Boletales</taxon>
        <taxon>Suillineae</taxon>
        <taxon>Suillaceae</taxon>
        <taxon>Suillus</taxon>
    </lineage>
</organism>
<dbReference type="OrthoDB" id="3060996at2759"/>
<keyword evidence="3" id="KW-1185">Reference proteome</keyword>
<accession>A0A9P7EN87</accession>
<evidence type="ECO:0000313" key="2">
    <source>
        <dbReference type="EMBL" id="KAG1825799.1"/>
    </source>
</evidence>